<reference evidence="1 2" key="1">
    <citation type="submission" date="2018-06" db="EMBL/GenBank/DDBJ databases">
        <title>Genomic Encyclopedia of Archaeal and Bacterial Type Strains, Phase II (KMG-II): from individual species to whole genera.</title>
        <authorList>
            <person name="Goeker M."/>
        </authorList>
    </citation>
    <scope>NUCLEOTIDE SEQUENCE [LARGE SCALE GENOMIC DNA]</scope>
    <source>
        <strain evidence="1 2">DSM 24525</strain>
    </source>
</reference>
<dbReference type="AlphaFoldDB" id="A0A2W7IRG2"/>
<evidence type="ECO:0000313" key="1">
    <source>
        <dbReference type="EMBL" id="PZW49066.1"/>
    </source>
</evidence>
<dbReference type="RefSeq" id="WP_158537081.1">
    <property type="nucleotide sequence ID" value="NZ_QKYU01000003.1"/>
</dbReference>
<organism evidence="1 2">
    <name type="scientific">Humitalea rosea</name>
    <dbReference type="NCBI Taxonomy" id="990373"/>
    <lineage>
        <taxon>Bacteria</taxon>
        <taxon>Pseudomonadati</taxon>
        <taxon>Pseudomonadota</taxon>
        <taxon>Alphaproteobacteria</taxon>
        <taxon>Acetobacterales</taxon>
        <taxon>Roseomonadaceae</taxon>
        <taxon>Humitalea</taxon>
    </lineage>
</organism>
<keyword evidence="2" id="KW-1185">Reference proteome</keyword>
<comment type="caution">
    <text evidence="1">The sequence shown here is derived from an EMBL/GenBank/DDBJ whole genome shotgun (WGS) entry which is preliminary data.</text>
</comment>
<dbReference type="EMBL" id="QKYU01000003">
    <property type="protein sequence ID" value="PZW49066.1"/>
    <property type="molecule type" value="Genomic_DNA"/>
</dbReference>
<evidence type="ECO:0000313" key="2">
    <source>
        <dbReference type="Proteomes" id="UP000249688"/>
    </source>
</evidence>
<sequence length="54" mass="5620">MATPPIPAPLPRIIADSGKVRLGAGLRRQAVPAPVPASVRDSGRIRLGAGLRRI</sequence>
<name>A0A2W7IRG2_9PROT</name>
<protein>
    <submittedName>
        <fullName evidence="1">Uncharacterized protein</fullName>
    </submittedName>
</protein>
<dbReference type="Proteomes" id="UP000249688">
    <property type="component" value="Unassembled WGS sequence"/>
</dbReference>
<gene>
    <name evidence="1" type="ORF">C8P66_10392</name>
</gene>
<proteinExistence type="predicted"/>
<accession>A0A2W7IRG2</accession>